<dbReference type="Pfam" id="PF02511">
    <property type="entry name" value="Thy1"/>
    <property type="match status" value="1"/>
</dbReference>
<dbReference type="EMBL" id="UINC01029410">
    <property type="protein sequence ID" value="SVB12082.1"/>
    <property type="molecule type" value="Genomic_DNA"/>
</dbReference>
<reference evidence="1" key="1">
    <citation type="submission" date="2018-05" db="EMBL/GenBank/DDBJ databases">
        <authorList>
            <person name="Lanie J.A."/>
            <person name="Ng W.-L."/>
            <person name="Kazmierczak K.M."/>
            <person name="Andrzejewski T.M."/>
            <person name="Davidsen T.M."/>
            <person name="Wayne K.J."/>
            <person name="Tettelin H."/>
            <person name="Glass J.I."/>
            <person name="Rusch D."/>
            <person name="Podicherti R."/>
            <person name="Tsui H.-C.T."/>
            <person name="Winkler M.E."/>
        </authorList>
    </citation>
    <scope>NUCLEOTIDE SEQUENCE</scope>
</reference>
<dbReference type="GO" id="GO:0050660">
    <property type="term" value="F:flavin adenine dinucleotide binding"/>
    <property type="evidence" value="ECO:0007669"/>
    <property type="project" value="InterPro"/>
</dbReference>
<dbReference type="SUPFAM" id="SSF69796">
    <property type="entry name" value="Thymidylate synthase-complementing protein Thy1"/>
    <property type="match status" value="1"/>
</dbReference>
<evidence type="ECO:0000313" key="1">
    <source>
        <dbReference type="EMBL" id="SVB12082.1"/>
    </source>
</evidence>
<dbReference type="Gene3D" id="3.30.1360.170">
    <property type="match status" value="1"/>
</dbReference>
<organism evidence="1">
    <name type="scientific">marine metagenome</name>
    <dbReference type="NCBI Taxonomy" id="408172"/>
    <lineage>
        <taxon>unclassified sequences</taxon>
        <taxon>metagenomes</taxon>
        <taxon>ecological metagenomes</taxon>
    </lineage>
</organism>
<dbReference type="GO" id="GO:0050797">
    <property type="term" value="F:thymidylate synthase (FAD) activity"/>
    <property type="evidence" value="ECO:0007669"/>
    <property type="project" value="InterPro"/>
</dbReference>
<dbReference type="PANTHER" id="PTHR34934:SF1">
    <property type="entry name" value="FLAVIN-DEPENDENT THYMIDYLATE SYNTHASE"/>
    <property type="match status" value="1"/>
</dbReference>
<protein>
    <submittedName>
        <fullName evidence="1">Uncharacterized protein</fullName>
    </submittedName>
</protein>
<dbReference type="PANTHER" id="PTHR34934">
    <property type="entry name" value="FLAVIN-DEPENDENT THYMIDYLATE SYNTHASE"/>
    <property type="match status" value="1"/>
</dbReference>
<sequence>MGDDNSIADAARVSYGKGTRSASDNRNLIRYLVRHKHTSPLEMVEVKFHLKLPIFVMRQLVRHRTASLNEYSGRYSIMSDDFYEPSEEYIQPQSKFNNQGRGGEMPDTWKEKYAQTINEITYKCQVAYKNLIGYGSVSHGGLARELARIVLPVSNYTECYWKMDLHNFFHFCQLRMDDHAQQEIQDYAKVMYEMVKPEVPIASEAFEDYSLNSISLSRMEANVLQYVFNTFPEKQHASGFVQSITSYLKKVQKAEDVTFDMSKREWKELEEKLK</sequence>
<dbReference type="AlphaFoldDB" id="A0A382BFN4"/>
<proteinExistence type="inferred from homology"/>
<dbReference type="HAMAP" id="MF_01408">
    <property type="entry name" value="ThyX"/>
    <property type="match status" value="1"/>
</dbReference>
<accession>A0A382BFN4</accession>
<name>A0A382BFN4_9ZZZZ</name>
<gene>
    <name evidence="1" type="ORF">METZ01_LOCUS164936</name>
</gene>
<dbReference type="GO" id="GO:0070402">
    <property type="term" value="F:NADPH binding"/>
    <property type="evidence" value="ECO:0007669"/>
    <property type="project" value="TreeGrafter"/>
</dbReference>
<dbReference type="CDD" id="cd20175">
    <property type="entry name" value="ThyX"/>
    <property type="match status" value="1"/>
</dbReference>
<dbReference type="NCBIfam" id="TIGR02170">
    <property type="entry name" value="thyX"/>
    <property type="match status" value="1"/>
</dbReference>
<dbReference type="InterPro" id="IPR003669">
    <property type="entry name" value="Thymidylate_synthase_ThyX"/>
</dbReference>
<dbReference type="PROSITE" id="PS51331">
    <property type="entry name" value="THYX"/>
    <property type="match status" value="1"/>
</dbReference>
<dbReference type="GO" id="GO:0006231">
    <property type="term" value="P:dTMP biosynthetic process"/>
    <property type="evidence" value="ECO:0007669"/>
    <property type="project" value="InterPro"/>
</dbReference>
<dbReference type="GO" id="GO:0004799">
    <property type="term" value="F:thymidylate synthase activity"/>
    <property type="evidence" value="ECO:0007669"/>
    <property type="project" value="TreeGrafter"/>
</dbReference>
<dbReference type="InterPro" id="IPR036098">
    <property type="entry name" value="Thymidylate_synthase_ThyX_sf"/>
</dbReference>